<dbReference type="RefSeq" id="WP_006283742.1">
    <property type="nucleotide sequence ID" value="NZ_BPTR01000001.1"/>
</dbReference>
<proteinExistence type="predicted"/>
<dbReference type="CDD" id="cd03801">
    <property type="entry name" value="GT4_PimA-like"/>
    <property type="match status" value="1"/>
</dbReference>
<sequence>MIKLVYFNLGGFGDTDVTVLKHLNKEYDLTWFFLDEPLKNVNLTKEQAEQYARENNIKLHVCTRCFKQRSYKNVSFFSKIRRRMNQIDPDLIFTCISEWGWMMQVPFLKCDNIIYGIHDVKHHTYSKSFIRDLNFKIKNITKKLYKHNCVFSSNQARLYQELYGKTVANLGMSYKNFGSSNLKVADISEGVKLLFFGSIHLYKGLDLLIQNIETLYDRGCRNLTLTIAGKGPDWDLCSKYIRHKDLYNLNIRFVDNSEIPDLFSTHHLLVLPYRDATQSGPLLTALYYGLPIIAPNFGCFAETYDDKSGFLYSQGQLIEALCKASKMSASDYLELVANCRKRRQIFSEENISQNYINYFNSLL</sequence>
<dbReference type="PANTHER" id="PTHR46401">
    <property type="entry name" value="GLYCOSYLTRANSFERASE WBBK-RELATED"/>
    <property type="match status" value="1"/>
</dbReference>
<accession>A0AA37MMF3</accession>
<keyword evidence="1" id="KW-0808">Transferase</keyword>
<protein>
    <recommendedName>
        <fullName evidence="4">Glycosyl transferase family 1 domain-containing protein</fullName>
    </recommendedName>
</protein>
<organism evidence="2 3">
    <name type="scientific">Segatella bryantii</name>
    <name type="common">Prevotella bryantii</name>
    <dbReference type="NCBI Taxonomy" id="77095"/>
    <lineage>
        <taxon>Bacteria</taxon>
        <taxon>Pseudomonadati</taxon>
        <taxon>Bacteroidota</taxon>
        <taxon>Bacteroidia</taxon>
        <taxon>Bacteroidales</taxon>
        <taxon>Prevotellaceae</taxon>
        <taxon>Segatella</taxon>
    </lineage>
</organism>
<evidence type="ECO:0000256" key="1">
    <source>
        <dbReference type="ARBA" id="ARBA00022679"/>
    </source>
</evidence>
<evidence type="ECO:0008006" key="4">
    <source>
        <dbReference type="Google" id="ProtNLM"/>
    </source>
</evidence>
<reference evidence="2" key="1">
    <citation type="submission" date="2021-08" db="EMBL/GenBank/DDBJ databases">
        <title>Prevotella lacticifex sp. nov., isolated from rumen of cow.</title>
        <authorList>
            <person name="Shinkai T."/>
            <person name="Ikeyama N."/>
            <person name="Kumagai M."/>
            <person name="Ohmori H."/>
            <person name="Sakamoto M."/>
            <person name="Ohkuma M."/>
            <person name="Mitsumori M."/>
        </authorList>
    </citation>
    <scope>NUCLEOTIDE SEQUENCE</scope>
    <source>
        <strain evidence="2">DSM 11371</strain>
    </source>
</reference>
<name>A0AA37MMF3_SEGBR</name>
<dbReference type="GO" id="GO:0016757">
    <property type="term" value="F:glycosyltransferase activity"/>
    <property type="evidence" value="ECO:0007669"/>
    <property type="project" value="TreeGrafter"/>
</dbReference>
<dbReference type="GO" id="GO:0009103">
    <property type="term" value="P:lipopolysaccharide biosynthetic process"/>
    <property type="evidence" value="ECO:0007669"/>
    <property type="project" value="TreeGrafter"/>
</dbReference>
<dbReference type="EMBL" id="BPTR01000001">
    <property type="protein sequence ID" value="GJG28734.1"/>
    <property type="molecule type" value="Genomic_DNA"/>
</dbReference>
<dbReference type="SUPFAM" id="SSF53756">
    <property type="entry name" value="UDP-Glycosyltransferase/glycogen phosphorylase"/>
    <property type="match status" value="1"/>
</dbReference>
<gene>
    <name evidence="2" type="ORF">PRRU23_24340</name>
</gene>
<dbReference type="AlphaFoldDB" id="A0AA37MMF3"/>
<dbReference type="PANTHER" id="PTHR46401:SF2">
    <property type="entry name" value="GLYCOSYLTRANSFERASE WBBK-RELATED"/>
    <property type="match status" value="1"/>
</dbReference>
<dbReference type="Gene3D" id="3.40.50.2000">
    <property type="entry name" value="Glycogen Phosphorylase B"/>
    <property type="match status" value="1"/>
</dbReference>
<comment type="caution">
    <text evidence="2">The sequence shown here is derived from an EMBL/GenBank/DDBJ whole genome shotgun (WGS) entry which is preliminary data.</text>
</comment>
<evidence type="ECO:0000313" key="3">
    <source>
        <dbReference type="Proteomes" id="UP000887043"/>
    </source>
</evidence>
<dbReference type="Pfam" id="PF13692">
    <property type="entry name" value="Glyco_trans_1_4"/>
    <property type="match status" value="1"/>
</dbReference>
<dbReference type="Proteomes" id="UP000887043">
    <property type="component" value="Unassembled WGS sequence"/>
</dbReference>
<evidence type="ECO:0000313" key="2">
    <source>
        <dbReference type="EMBL" id="GJG28734.1"/>
    </source>
</evidence>